<dbReference type="Proteomes" id="UP000001555">
    <property type="component" value="Unassembled WGS sequence"/>
</dbReference>
<proteinExistence type="predicted"/>
<dbReference type="VEuPathDB" id="VectorBase:ISCW003408"/>
<keyword evidence="2" id="KW-0804">Transcription</keyword>
<dbReference type="InParanoid" id="B7PDA9"/>
<dbReference type="EMBL" id="DS689119">
    <property type="protein sequence ID" value="EEC04581.1"/>
    <property type="molecule type" value="Genomic_DNA"/>
</dbReference>
<keyword evidence="4" id="KW-1185">Reference proteome</keyword>
<feature type="region of interest" description="Disordered" evidence="1">
    <location>
        <begin position="99"/>
        <end position="227"/>
    </location>
</feature>
<reference evidence="2 4" key="1">
    <citation type="submission" date="2008-03" db="EMBL/GenBank/DDBJ databases">
        <title>Annotation of Ixodes scapularis.</title>
        <authorList>
            <consortium name="Ixodes scapularis Genome Project Consortium"/>
            <person name="Caler E."/>
            <person name="Hannick L.I."/>
            <person name="Bidwell S."/>
            <person name="Joardar V."/>
            <person name="Thiagarajan M."/>
            <person name="Amedeo P."/>
            <person name="Galinsky K.J."/>
            <person name="Schobel S."/>
            <person name="Inman J."/>
            <person name="Hostetler J."/>
            <person name="Miller J."/>
            <person name="Hammond M."/>
            <person name="Megy K."/>
            <person name="Lawson D."/>
            <person name="Kodira C."/>
            <person name="Sutton G."/>
            <person name="Meyer J."/>
            <person name="Hill C.A."/>
            <person name="Birren B."/>
            <person name="Nene V."/>
            <person name="Collins F."/>
            <person name="Alarcon-Chaidez F."/>
            <person name="Wikel S."/>
            <person name="Strausberg R."/>
        </authorList>
    </citation>
    <scope>NUCLEOTIDE SEQUENCE [LARGE SCALE GENOMIC DNA]</scope>
    <source>
        <strain evidence="4">Wikel</strain>
        <strain evidence="2">Wikel colony</strain>
    </source>
</reference>
<evidence type="ECO:0000313" key="3">
    <source>
        <dbReference type="EnsemblMetazoa" id="ISCW003408-PA"/>
    </source>
</evidence>
<keyword evidence="2" id="KW-0240">DNA-directed RNA polymerase</keyword>
<sequence>MVFEIPVVSTSAVMAFSSRSEPWSRHVPSSTYPPVPPGPSTSSGYTLQTTLGGYDAAPAAQAAAFVFDRVQLLYHVAASGWTTAFDGYADSSANYLLGPPARRIGQAPRAVSPNRPRRNPGRPSRKNSPKKNPPAKYDNTPSTSSRSYSPQKTRTLPTPMKLRQSASCATLRTMSPPSPLKRMSVDQPKTSPKRTRNTPWKTTPDVNPPEQQAHLIRPSDPTRTLLL</sequence>
<feature type="compositionally biased region" description="Polar residues" evidence="1">
    <location>
        <begin position="164"/>
        <end position="175"/>
    </location>
</feature>
<name>B7PDA9_IXOSC</name>
<evidence type="ECO:0000313" key="2">
    <source>
        <dbReference type="EMBL" id="EEC04581.1"/>
    </source>
</evidence>
<dbReference type="PaxDb" id="6945-B7PDA9"/>
<dbReference type="EnsemblMetazoa" id="ISCW003408-RA">
    <property type="protein sequence ID" value="ISCW003408-PA"/>
    <property type="gene ID" value="ISCW003408"/>
</dbReference>
<feature type="compositionally biased region" description="Basic residues" evidence="1">
    <location>
        <begin position="115"/>
        <end position="129"/>
    </location>
</feature>
<dbReference type="AlphaFoldDB" id="B7PDA9"/>
<accession>B7PDA9</accession>
<dbReference type="EMBL" id="ABJB010655890">
    <property type="status" value="NOT_ANNOTATED_CDS"/>
    <property type="molecule type" value="Genomic_DNA"/>
</dbReference>
<dbReference type="VEuPathDB" id="VectorBase:ISCI003408"/>
<reference evidence="3" key="2">
    <citation type="submission" date="2020-05" db="UniProtKB">
        <authorList>
            <consortium name="EnsemblMetazoa"/>
        </authorList>
    </citation>
    <scope>IDENTIFICATION</scope>
    <source>
        <strain evidence="3">wikel</strain>
    </source>
</reference>
<gene>
    <name evidence="2" type="ORF">IscW_ISCW003408</name>
</gene>
<dbReference type="HOGENOM" id="CLU_1220862_0_0_1"/>
<feature type="compositionally biased region" description="Polar residues" evidence="1">
    <location>
        <begin position="139"/>
        <end position="156"/>
    </location>
</feature>
<evidence type="ECO:0000313" key="4">
    <source>
        <dbReference type="Proteomes" id="UP000001555"/>
    </source>
</evidence>
<dbReference type="EMBL" id="ABJB011113941">
    <property type="status" value="NOT_ANNOTATED_CDS"/>
    <property type="molecule type" value="Genomic_DNA"/>
</dbReference>
<dbReference type="GO" id="GO:0000428">
    <property type="term" value="C:DNA-directed RNA polymerase complex"/>
    <property type="evidence" value="ECO:0007669"/>
    <property type="project" value="UniProtKB-KW"/>
</dbReference>
<protein>
    <submittedName>
        <fullName evidence="2 3">DNA-directed RNA polymerase, putative</fullName>
    </submittedName>
</protein>
<evidence type="ECO:0000256" key="1">
    <source>
        <dbReference type="SAM" id="MobiDB-lite"/>
    </source>
</evidence>
<organism>
    <name type="scientific">Ixodes scapularis</name>
    <name type="common">Black-legged tick</name>
    <name type="synonym">Deer tick</name>
    <dbReference type="NCBI Taxonomy" id="6945"/>
    <lineage>
        <taxon>Eukaryota</taxon>
        <taxon>Metazoa</taxon>
        <taxon>Ecdysozoa</taxon>
        <taxon>Arthropoda</taxon>
        <taxon>Chelicerata</taxon>
        <taxon>Arachnida</taxon>
        <taxon>Acari</taxon>
        <taxon>Parasitiformes</taxon>
        <taxon>Ixodida</taxon>
        <taxon>Ixodoidea</taxon>
        <taxon>Ixodidae</taxon>
        <taxon>Ixodinae</taxon>
        <taxon>Ixodes</taxon>
    </lineage>
</organism>